<dbReference type="SUPFAM" id="SSF53850">
    <property type="entry name" value="Periplasmic binding protein-like II"/>
    <property type="match status" value="1"/>
</dbReference>
<dbReference type="InterPro" id="IPR050490">
    <property type="entry name" value="Bact_solute-bd_prot1"/>
</dbReference>
<accession>A0ABT0XM53</accession>
<evidence type="ECO:0000256" key="1">
    <source>
        <dbReference type="ARBA" id="ARBA00022475"/>
    </source>
</evidence>
<dbReference type="PANTHER" id="PTHR43649:SF33">
    <property type="entry name" value="POLYGALACTURONAN_RHAMNOGALACTURONAN-BINDING PROTEIN YTCQ"/>
    <property type="match status" value="1"/>
</dbReference>
<proteinExistence type="predicted"/>
<organism evidence="6 7">
    <name type="scientific">Alkalicoccobacillus plakortidis</name>
    <dbReference type="NCBI Taxonomy" id="444060"/>
    <lineage>
        <taxon>Bacteria</taxon>
        <taxon>Bacillati</taxon>
        <taxon>Bacillota</taxon>
        <taxon>Bacilli</taxon>
        <taxon>Bacillales</taxon>
        <taxon>Bacillaceae</taxon>
        <taxon>Alkalicoccobacillus</taxon>
    </lineage>
</organism>
<evidence type="ECO:0000256" key="2">
    <source>
        <dbReference type="ARBA" id="ARBA00022729"/>
    </source>
</evidence>
<keyword evidence="2" id="KW-0732">Signal</keyword>
<evidence type="ECO:0000313" key="7">
    <source>
        <dbReference type="Proteomes" id="UP001203665"/>
    </source>
</evidence>
<name>A0ABT0XM53_9BACI</name>
<evidence type="ECO:0000313" key="6">
    <source>
        <dbReference type="EMBL" id="MCM2676287.1"/>
    </source>
</evidence>
<dbReference type="EMBL" id="JAMQJY010000001">
    <property type="protein sequence ID" value="MCM2676287.1"/>
    <property type="molecule type" value="Genomic_DNA"/>
</dbReference>
<dbReference type="Gene3D" id="3.40.190.10">
    <property type="entry name" value="Periplasmic binding protein-like II"/>
    <property type="match status" value="2"/>
</dbReference>
<dbReference type="PANTHER" id="PTHR43649">
    <property type="entry name" value="ARABINOSE-BINDING PROTEIN-RELATED"/>
    <property type="match status" value="1"/>
</dbReference>
<keyword evidence="7" id="KW-1185">Reference proteome</keyword>
<keyword evidence="5" id="KW-0449">Lipoprotein</keyword>
<keyword evidence="3" id="KW-0472">Membrane</keyword>
<dbReference type="PROSITE" id="PS51257">
    <property type="entry name" value="PROKAR_LIPOPROTEIN"/>
    <property type="match status" value="1"/>
</dbReference>
<dbReference type="Pfam" id="PF01547">
    <property type="entry name" value="SBP_bac_1"/>
    <property type="match status" value="1"/>
</dbReference>
<sequence>MKKVNKAAVLTSVCVGILGLTACNQNESASSEGGSDSDPITIMATLHTPEVPDKKIQNMIEEETGVTLDIQWVPDNNYDERLNAAFATGTLPQVISIKNADMFKGAVRDDQFWEIGPYLDEFENLQKLKPEIMENVKIDDKIYSLYQGRPLSRSGMIYRKDWAENLGLEAPTTTEEVFEMVRAFTEDDPDGNGQDDTIGLTDRSDLEYGAFKAVSSWFGTPNHWGEKDGVITPEFMFDEYVDTLNFFRDIHENGYMNKDFPVTSKTDQQDMFKTGKAGMYIGSMGDVESIYNDASKLNPDLEYDVHNYVEGPHGEYGIWSIPGYGSMLMFPKSSVETEDDLKRILSFYDQLMETDNTNLLVWGVEGEHYNVEDGMAQSIAENQQAIDREVKPYLSLEIGEADSSGRYEGFSDYEPKTKATELEKDNENYLIQDLSIGLHSDAYIQNGERLQEIINDATYQYILGQMDEEGFEKAVDNWVNQGGQDIMDEYTESHNEING</sequence>
<reference evidence="6" key="1">
    <citation type="submission" date="2022-06" db="EMBL/GenBank/DDBJ databases">
        <title>Alkalicoccobacillus porphyridii sp. nov., isolated from a marine red alga, Porphyridium purpureum and reclassification of Shouchella plakortidis and Shouchella gibsonii as Alkalicoccobacillus plakortidis comb. nov. and Alkalicoccobacillus gibsonii comb. nov.</title>
        <authorList>
            <person name="Kim K.H."/>
            <person name="Lee J.K."/>
            <person name="Han D.M."/>
            <person name="Baek J.H."/>
            <person name="Jeon C.O."/>
        </authorList>
    </citation>
    <scope>NUCLEOTIDE SEQUENCE</scope>
    <source>
        <strain evidence="6">DSM 19153</strain>
    </source>
</reference>
<evidence type="ECO:0000256" key="3">
    <source>
        <dbReference type="ARBA" id="ARBA00023136"/>
    </source>
</evidence>
<keyword evidence="1" id="KW-1003">Cell membrane</keyword>
<protein>
    <submittedName>
        <fullName evidence="6">Extracellular solute-binding protein</fullName>
    </submittedName>
</protein>
<dbReference type="CDD" id="cd13580">
    <property type="entry name" value="PBP2_AlgQ_like_1"/>
    <property type="match status" value="1"/>
</dbReference>
<evidence type="ECO:0000256" key="5">
    <source>
        <dbReference type="ARBA" id="ARBA00023288"/>
    </source>
</evidence>
<gene>
    <name evidence="6" type="ORF">NDM98_12800</name>
</gene>
<comment type="caution">
    <text evidence="6">The sequence shown here is derived from an EMBL/GenBank/DDBJ whole genome shotgun (WGS) entry which is preliminary data.</text>
</comment>
<evidence type="ECO:0000256" key="4">
    <source>
        <dbReference type="ARBA" id="ARBA00023139"/>
    </source>
</evidence>
<keyword evidence="4" id="KW-0564">Palmitate</keyword>
<dbReference type="InterPro" id="IPR006059">
    <property type="entry name" value="SBP"/>
</dbReference>
<dbReference type="Proteomes" id="UP001203665">
    <property type="component" value="Unassembled WGS sequence"/>
</dbReference>